<evidence type="ECO:0000256" key="1">
    <source>
        <dbReference type="SAM" id="MobiDB-lite"/>
    </source>
</evidence>
<evidence type="ECO:0000313" key="3">
    <source>
        <dbReference type="Proteomes" id="UP001285441"/>
    </source>
</evidence>
<gene>
    <name evidence="2" type="ORF">B0H63DRAFT_195225</name>
</gene>
<evidence type="ECO:0000313" key="2">
    <source>
        <dbReference type="EMBL" id="KAK3380984.1"/>
    </source>
</evidence>
<feature type="region of interest" description="Disordered" evidence="1">
    <location>
        <begin position="37"/>
        <end position="76"/>
    </location>
</feature>
<dbReference type="EMBL" id="JAULSW010000005">
    <property type="protein sequence ID" value="KAK3380984.1"/>
    <property type="molecule type" value="Genomic_DNA"/>
</dbReference>
<keyword evidence="3" id="KW-1185">Reference proteome</keyword>
<reference evidence="2" key="2">
    <citation type="submission" date="2023-06" db="EMBL/GenBank/DDBJ databases">
        <authorList>
            <consortium name="Lawrence Berkeley National Laboratory"/>
            <person name="Haridas S."/>
            <person name="Hensen N."/>
            <person name="Bonometti L."/>
            <person name="Westerberg I."/>
            <person name="Brannstrom I.O."/>
            <person name="Guillou S."/>
            <person name="Cros-Aarteil S."/>
            <person name="Calhoun S."/>
            <person name="Kuo A."/>
            <person name="Mondo S."/>
            <person name="Pangilinan J."/>
            <person name="Riley R."/>
            <person name="LaButti K."/>
            <person name="Andreopoulos B."/>
            <person name="Lipzen A."/>
            <person name="Chen C."/>
            <person name="Yanf M."/>
            <person name="Daum C."/>
            <person name="Ng V."/>
            <person name="Clum A."/>
            <person name="Steindorff A."/>
            <person name="Ohm R."/>
            <person name="Martin F."/>
            <person name="Silar P."/>
            <person name="Natvig D."/>
            <person name="Lalanne C."/>
            <person name="Gautier V."/>
            <person name="Ament-velasquez S.L."/>
            <person name="Kruys A."/>
            <person name="Hutchinson M.I."/>
            <person name="Powell A.J."/>
            <person name="Barry K."/>
            <person name="Miller A.N."/>
            <person name="Grigoriev I.V."/>
            <person name="Debuchy R."/>
            <person name="Gladieux P."/>
            <person name="Thoren M.H."/>
            <person name="Johannesson H."/>
        </authorList>
    </citation>
    <scope>NUCLEOTIDE SEQUENCE</scope>
    <source>
        <strain evidence="2">CBS 232.78</strain>
    </source>
</reference>
<sequence length="260" mass="27758">MGGGWGPGGPGLGSLPRHWQLFISGELHKCLAKRQGSRLEGNAGGGGRVRTQRSQERGSVPWGKVLLSGGSGVQRPNVRLPSAKRVLPRARPRKAHHPVSWLGLLGLGLASHNNGDRGCQLPSLTGSEGAAESELGAGKWKSKFHVAVNKTNHPSTTDSTKQTQTRGVRKLKGVDHPFRLSSWVVIKLNPTFGRASTKRWDQEREPLPGPVKKAWRSEQGAPGSGSAPKSGTSAKMEGDDDDEQQHGNASKPTCMPSCTK</sequence>
<accession>A0AAE0NGD5</accession>
<feature type="region of interest" description="Disordered" evidence="1">
    <location>
        <begin position="150"/>
        <end position="170"/>
    </location>
</feature>
<dbReference type="Proteomes" id="UP001285441">
    <property type="component" value="Unassembled WGS sequence"/>
</dbReference>
<protein>
    <submittedName>
        <fullName evidence="2">Uncharacterized protein</fullName>
    </submittedName>
</protein>
<name>A0AAE0NGD5_9PEZI</name>
<feature type="compositionally biased region" description="Low complexity" evidence="1">
    <location>
        <begin position="220"/>
        <end position="235"/>
    </location>
</feature>
<feature type="region of interest" description="Disordered" evidence="1">
    <location>
        <begin position="197"/>
        <end position="260"/>
    </location>
</feature>
<dbReference type="AlphaFoldDB" id="A0AAE0NGD5"/>
<reference evidence="2" key="1">
    <citation type="journal article" date="2023" name="Mol. Phylogenet. Evol.">
        <title>Genome-scale phylogeny and comparative genomics of the fungal order Sordariales.</title>
        <authorList>
            <person name="Hensen N."/>
            <person name="Bonometti L."/>
            <person name="Westerberg I."/>
            <person name="Brannstrom I.O."/>
            <person name="Guillou S."/>
            <person name="Cros-Aarteil S."/>
            <person name="Calhoun S."/>
            <person name="Haridas S."/>
            <person name="Kuo A."/>
            <person name="Mondo S."/>
            <person name="Pangilinan J."/>
            <person name="Riley R."/>
            <person name="LaButti K."/>
            <person name="Andreopoulos B."/>
            <person name="Lipzen A."/>
            <person name="Chen C."/>
            <person name="Yan M."/>
            <person name="Daum C."/>
            <person name="Ng V."/>
            <person name="Clum A."/>
            <person name="Steindorff A."/>
            <person name="Ohm R.A."/>
            <person name="Martin F."/>
            <person name="Silar P."/>
            <person name="Natvig D.O."/>
            <person name="Lalanne C."/>
            <person name="Gautier V."/>
            <person name="Ament-Velasquez S.L."/>
            <person name="Kruys A."/>
            <person name="Hutchinson M.I."/>
            <person name="Powell A.J."/>
            <person name="Barry K."/>
            <person name="Miller A.N."/>
            <person name="Grigoriev I.V."/>
            <person name="Debuchy R."/>
            <person name="Gladieux P."/>
            <person name="Hiltunen Thoren M."/>
            <person name="Johannesson H."/>
        </authorList>
    </citation>
    <scope>NUCLEOTIDE SEQUENCE</scope>
    <source>
        <strain evidence="2">CBS 232.78</strain>
    </source>
</reference>
<organism evidence="2 3">
    <name type="scientific">Podospora didyma</name>
    <dbReference type="NCBI Taxonomy" id="330526"/>
    <lineage>
        <taxon>Eukaryota</taxon>
        <taxon>Fungi</taxon>
        <taxon>Dikarya</taxon>
        <taxon>Ascomycota</taxon>
        <taxon>Pezizomycotina</taxon>
        <taxon>Sordariomycetes</taxon>
        <taxon>Sordariomycetidae</taxon>
        <taxon>Sordariales</taxon>
        <taxon>Podosporaceae</taxon>
        <taxon>Podospora</taxon>
    </lineage>
</organism>
<feature type="compositionally biased region" description="Polar residues" evidence="1">
    <location>
        <begin position="246"/>
        <end position="260"/>
    </location>
</feature>
<proteinExistence type="predicted"/>
<comment type="caution">
    <text evidence="2">The sequence shown here is derived from an EMBL/GenBank/DDBJ whole genome shotgun (WGS) entry which is preliminary data.</text>
</comment>
<feature type="compositionally biased region" description="Polar residues" evidence="1">
    <location>
        <begin position="150"/>
        <end position="166"/>
    </location>
</feature>